<sequence>MSERQRLCFFIDGLQQWVATELWRREPHDLASTMVIVERLGDFKQRERPRSPRHERAKDGGDDRSKSGSPKATDDERNGDEGRHRHHKGEKKHGESHKQGDSRDHKAHGGLRRECFYCACPHYGKDCPHKGKMIAFLEKHKNSKGDSFRSDGEARIGALQMVNAFVQNRAEEKSTATAVFLVEISRRCNLRASIHLGAPSPISRRPPRGNPSVPEIETQIEIPIDKLFVPPETDVLSPTTSLSTRILKRSSSVLSKYARDAQVAQAEFVKSSVRTEDCPAEG</sequence>
<evidence type="ECO:0000313" key="2">
    <source>
        <dbReference type="EMBL" id="KAK2982634.1"/>
    </source>
</evidence>
<organism evidence="2 3">
    <name type="scientific">Escallonia rubra</name>
    <dbReference type="NCBI Taxonomy" id="112253"/>
    <lineage>
        <taxon>Eukaryota</taxon>
        <taxon>Viridiplantae</taxon>
        <taxon>Streptophyta</taxon>
        <taxon>Embryophyta</taxon>
        <taxon>Tracheophyta</taxon>
        <taxon>Spermatophyta</taxon>
        <taxon>Magnoliopsida</taxon>
        <taxon>eudicotyledons</taxon>
        <taxon>Gunneridae</taxon>
        <taxon>Pentapetalae</taxon>
        <taxon>asterids</taxon>
        <taxon>campanulids</taxon>
        <taxon>Escalloniales</taxon>
        <taxon>Escalloniaceae</taxon>
        <taxon>Escallonia</taxon>
    </lineage>
</organism>
<proteinExistence type="predicted"/>
<dbReference type="EMBL" id="JAVXUO010001407">
    <property type="protein sequence ID" value="KAK2982634.1"/>
    <property type="molecule type" value="Genomic_DNA"/>
</dbReference>
<dbReference type="Proteomes" id="UP001187471">
    <property type="component" value="Unassembled WGS sequence"/>
</dbReference>
<name>A0AA88UF71_9ASTE</name>
<keyword evidence="3" id="KW-1185">Reference proteome</keyword>
<evidence type="ECO:0000313" key="3">
    <source>
        <dbReference type="Proteomes" id="UP001187471"/>
    </source>
</evidence>
<protein>
    <submittedName>
        <fullName evidence="2">Uncharacterized protein</fullName>
    </submittedName>
</protein>
<accession>A0AA88UF71</accession>
<feature type="region of interest" description="Disordered" evidence="1">
    <location>
        <begin position="42"/>
        <end position="106"/>
    </location>
</feature>
<gene>
    <name evidence="2" type="ORF">RJ640_015013</name>
</gene>
<dbReference type="AlphaFoldDB" id="A0AA88UF71"/>
<feature type="compositionally biased region" description="Basic and acidic residues" evidence="1">
    <location>
        <begin position="42"/>
        <end position="83"/>
    </location>
</feature>
<reference evidence="2" key="1">
    <citation type="submission" date="2022-12" db="EMBL/GenBank/DDBJ databases">
        <title>Draft genome assemblies for two species of Escallonia (Escalloniales).</title>
        <authorList>
            <person name="Chanderbali A."/>
            <person name="Dervinis C."/>
            <person name="Anghel I."/>
            <person name="Soltis D."/>
            <person name="Soltis P."/>
            <person name="Zapata F."/>
        </authorList>
    </citation>
    <scope>NUCLEOTIDE SEQUENCE</scope>
    <source>
        <strain evidence="2">UCBG92.1500</strain>
        <tissue evidence="2">Leaf</tissue>
    </source>
</reference>
<comment type="caution">
    <text evidence="2">The sequence shown here is derived from an EMBL/GenBank/DDBJ whole genome shotgun (WGS) entry which is preliminary data.</text>
</comment>
<evidence type="ECO:0000256" key="1">
    <source>
        <dbReference type="SAM" id="MobiDB-lite"/>
    </source>
</evidence>
<feature type="compositionally biased region" description="Basic and acidic residues" evidence="1">
    <location>
        <begin position="92"/>
        <end position="104"/>
    </location>
</feature>